<protein>
    <recommendedName>
        <fullName evidence="4">Eco29kI family restriction endonuclease</fullName>
    </recommendedName>
</protein>
<feature type="compositionally biased region" description="Polar residues" evidence="1">
    <location>
        <begin position="1"/>
        <end position="11"/>
    </location>
</feature>
<feature type="region of interest" description="Disordered" evidence="1">
    <location>
        <begin position="1"/>
        <end position="32"/>
    </location>
</feature>
<reference evidence="2" key="1">
    <citation type="journal article" date="2014" name="Int. J. Syst. Evol. Microbiol.">
        <title>Complete genome sequence of Corynebacterium casei LMG S-19264T (=DSM 44701T), isolated from a smear-ripened cheese.</title>
        <authorList>
            <consortium name="US DOE Joint Genome Institute (JGI-PGF)"/>
            <person name="Walter F."/>
            <person name="Albersmeier A."/>
            <person name="Kalinowski J."/>
            <person name="Ruckert C."/>
        </authorList>
    </citation>
    <scope>NUCLEOTIDE SEQUENCE</scope>
    <source>
        <strain evidence="2">JCM 4714</strain>
    </source>
</reference>
<evidence type="ECO:0000256" key="1">
    <source>
        <dbReference type="SAM" id="MobiDB-lite"/>
    </source>
</evidence>
<dbReference type="Pfam" id="PF09517">
    <property type="entry name" value="RE_Eco29kI"/>
    <property type="match status" value="1"/>
</dbReference>
<reference evidence="2" key="2">
    <citation type="submission" date="2020-09" db="EMBL/GenBank/DDBJ databases">
        <authorList>
            <person name="Sun Q."/>
            <person name="Ohkuma M."/>
        </authorList>
    </citation>
    <scope>NUCLEOTIDE SEQUENCE</scope>
    <source>
        <strain evidence="2">JCM 4714</strain>
    </source>
</reference>
<accession>A0A918YQA7</accession>
<comment type="caution">
    <text evidence="2">The sequence shown here is derived from an EMBL/GenBank/DDBJ whole genome shotgun (WGS) entry which is preliminary data.</text>
</comment>
<organism evidence="2 3">
    <name type="scientific">Streptomyces alanosinicus</name>
    <dbReference type="NCBI Taxonomy" id="68171"/>
    <lineage>
        <taxon>Bacteria</taxon>
        <taxon>Bacillati</taxon>
        <taxon>Actinomycetota</taxon>
        <taxon>Actinomycetes</taxon>
        <taxon>Kitasatosporales</taxon>
        <taxon>Streptomycetaceae</taxon>
        <taxon>Streptomyces</taxon>
    </lineage>
</organism>
<dbReference type="InterPro" id="IPR018575">
    <property type="entry name" value="Restrct_endonuc_II_Eco29kI"/>
</dbReference>
<dbReference type="EMBL" id="BMVG01000028">
    <property type="protein sequence ID" value="GHE11400.1"/>
    <property type="molecule type" value="Genomic_DNA"/>
</dbReference>
<sequence>MTTPSTLSSWAESEPPPAPPRRKPKPASWMDSAQRHEEYNPLDLENLGRSVEAQLLRRPIEPLASIAPTLGAGVYAIYYSGPHPLYTPIAEPFGGTPIYVGQARREGERKGTTDLNAPTRALFDRLEEHKDSIEQVARLDSDLDIQFFHARYLVAIEAFVSLAERVMIRHYRPVWNTVVDGFGNHNPGAGRFDKQARPAWDDLHPGRWWSHPKRMKKPSARSPEQSRQLIKAHFVGVPAQVTSEDATL</sequence>
<dbReference type="AlphaFoldDB" id="A0A918YQA7"/>
<gene>
    <name evidence="2" type="ORF">GCM10010339_71110</name>
</gene>
<name>A0A918YQA7_9ACTN</name>
<keyword evidence="3" id="KW-1185">Reference proteome</keyword>
<evidence type="ECO:0008006" key="4">
    <source>
        <dbReference type="Google" id="ProtNLM"/>
    </source>
</evidence>
<dbReference type="Proteomes" id="UP000655443">
    <property type="component" value="Unassembled WGS sequence"/>
</dbReference>
<evidence type="ECO:0000313" key="2">
    <source>
        <dbReference type="EMBL" id="GHE11400.1"/>
    </source>
</evidence>
<dbReference type="RefSeq" id="WP_229882178.1">
    <property type="nucleotide sequence ID" value="NZ_BMVG01000028.1"/>
</dbReference>
<proteinExistence type="predicted"/>
<evidence type="ECO:0000313" key="3">
    <source>
        <dbReference type="Proteomes" id="UP000655443"/>
    </source>
</evidence>